<protein>
    <submittedName>
        <fullName evidence="1">Uncharacterized protein</fullName>
    </submittedName>
</protein>
<accession>A0A1G2LCK3</accession>
<organism evidence="1 2">
    <name type="scientific">Candidatus Sungbacteria bacterium RIFCSPLOWO2_01_FULL_59_16</name>
    <dbReference type="NCBI Taxonomy" id="1802280"/>
    <lineage>
        <taxon>Bacteria</taxon>
        <taxon>Candidatus Sungiibacteriota</taxon>
    </lineage>
</organism>
<comment type="caution">
    <text evidence="1">The sequence shown here is derived from an EMBL/GenBank/DDBJ whole genome shotgun (WGS) entry which is preliminary data.</text>
</comment>
<evidence type="ECO:0000313" key="1">
    <source>
        <dbReference type="EMBL" id="OHA09363.1"/>
    </source>
</evidence>
<dbReference type="AlphaFoldDB" id="A0A1G2LCK3"/>
<gene>
    <name evidence="1" type="ORF">A3B37_02250</name>
</gene>
<dbReference type="EMBL" id="MHQS01000003">
    <property type="protein sequence ID" value="OHA09363.1"/>
    <property type="molecule type" value="Genomic_DNA"/>
</dbReference>
<name>A0A1G2LCK3_9BACT</name>
<proteinExistence type="predicted"/>
<dbReference type="Proteomes" id="UP000176705">
    <property type="component" value="Unassembled WGS sequence"/>
</dbReference>
<reference evidence="1 2" key="1">
    <citation type="journal article" date="2016" name="Nat. Commun.">
        <title>Thousands of microbial genomes shed light on interconnected biogeochemical processes in an aquifer system.</title>
        <authorList>
            <person name="Anantharaman K."/>
            <person name="Brown C.T."/>
            <person name="Hug L.A."/>
            <person name="Sharon I."/>
            <person name="Castelle C.J."/>
            <person name="Probst A.J."/>
            <person name="Thomas B.C."/>
            <person name="Singh A."/>
            <person name="Wilkins M.J."/>
            <person name="Karaoz U."/>
            <person name="Brodie E.L."/>
            <person name="Williams K.H."/>
            <person name="Hubbard S.S."/>
            <person name="Banfield J.F."/>
        </authorList>
    </citation>
    <scope>NUCLEOTIDE SEQUENCE [LARGE SCALE GENOMIC DNA]</scope>
</reference>
<evidence type="ECO:0000313" key="2">
    <source>
        <dbReference type="Proteomes" id="UP000176705"/>
    </source>
</evidence>
<sequence length="277" mass="31142">MLTGYEVRRKIANVSRIGRLVLIFPARGGCRVKTELPYQQAVVYRAMRRAGLLQDVDGDRLKPRRGVVAVICGDGDQSHDIFKYLGDICQFYGERRVHPVALNGGPLLIAKNLPLSANLPDGDVLMRHALDGADIKQIDVIIVKGHAPCGAAGKHKADDPEQVVAGILEARQALRAETERRDPDAARGIRIAPCIQISWGEENFRRFRQDEAGYATLMRRQRLWLNTRIEFSLIRHGAKRSYFISPQPEDWDAWMKSDERKKALEVAGTVYASTDSW</sequence>